<keyword evidence="2" id="KW-1185">Reference proteome</keyword>
<accession>A0A3M7TMZ9</accession>
<proteinExistence type="predicted"/>
<protein>
    <submittedName>
        <fullName evidence="1">Uncharacterized protein</fullName>
    </submittedName>
</protein>
<dbReference type="InterPro" id="IPR029058">
    <property type="entry name" value="AB_hydrolase_fold"/>
</dbReference>
<sequence length="73" mass="8094">MITTTTDQVVVPYDSAFLEGPATQVSNITIQDYYPLSPVGHQEIVYDPLSYKFVFDALDHDGPADPDRAVSNF</sequence>
<dbReference type="OrthoDB" id="8871309at2"/>
<comment type="caution">
    <text evidence="1">The sequence shown here is derived from an EMBL/GenBank/DDBJ whole genome shotgun (WGS) entry which is preliminary data.</text>
</comment>
<reference evidence="1 2" key="1">
    <citation type="submission" date="2018-10" db="EMBL/GenBank/DDBJ databases">
        <title>Bacillus Keqinensis sp. nov., a moderately halophilic bacterium isolated from a saline-alkaline lake.</title>
        <authorList>
            <person name="Wang H."/>
        </authorList>
    </citation>
    <scope>NUCLEOTIDE SEQUENCE [LARGE SCALE GENOMIC DNA]</scope>
    <source>
        <strain evidence="1 2">KQ-3</strain>
    </source>
</reference>
<dbReference type="RefSeq" id="WP_122900235.1">
    <property type="nucleotide sequence ID" value="NZ_RHIB01000003.1"/>
</dbReference>
<name>A0A3M7TMZ9_9BACI</name>
<evidence type="ECO:0000313" key="2">
    <source>
        <dbReference type="Proteomes" id="UP000278746"/>
    </source>
</evidence>
<dbReference type="Proteomes" id="UP000278746">
    <property type="component" value="Unassembled WGS sequence"/>
</dbReference>
<evidence type="ECO:0000313" key="1">
    <source>
        <dbReference type="EMBL" id="RNA66614.1"/>
    </source>
</evidence>
<dbReference type="EMBL" id="RHIB01000003">
    <property type="protein sequence ID" value="RNA66614.1"/>
    <property type="molecule type" value="Genomic_DNA"/>
</dbReference>
<organism evidence="1 2">
    <name type="scientific">Alteribacter keqinensis</name>
    <dbReference type="NCBI Taxonomy" id="2483800"/>
    <lineage>
        <taxon>Bacteria</taxon>
        <taxon>Bacillati</taxon>
        <taxon>Bacillota</taxon>
        <taxon>Bacilli</taxon>
        <taxon>Bacillales</taxon>
        <taxon>Bacillaceae</taxon>
        <taxon>Alteribacter</taxon>
    </lineage>
</organism>
<dbReference type="AlphaFoldDB" id="A0A3M7TMZ9"/>
<dbReference type="Gene3D" id="3.40.50.1820">
    <property type="entry name" value="alpha/beta hydrolase"/>
    <property type="match status" value="1"/>
</dbReference>
<gene>
    <name evidence="1" type="ORF">EBO34_15455</name>
</gene>